<evidence type="ECO:0000256" key="1">
    <source>
        <dbReference type="ARBA" id="ARBA00022741"/>
    </source>
</evidence>
<keyword evidence="5" id="KW-0413">Isomerase</keyword>
<evidence type="ECO:0000256" key="9">
    <source>
        <dbReference type="PROSITE-ProRule" id="PRU00560"/>
    </source>
</evidence>
<keyword evidence="4 9" id="KW-0067">ATP-binding</keyword>
<dbReference type="PANTHER" id="PTHR11070:SF45">
    <property type="entry name" value="DNA 3'-5' HELICASE"/>
    <property type="match status" value="1"/>
</dbReference>
<proteinExistence type="predicted"/>
<dbReference type="Pfam" id="PF13361">
    <property type="entry name" value="UvrD_C"/>
    <property type="match status" value="1"/>
</dbReference>
<evidence type="ECO:0000256" key="8">
    <source>
        <dbReference type="ARBA" id="ARBA00048988"/>
    </source>
</evidence>
<evidence type="ECO:0000313" key="12">
    <source>
        <dbReference type="EMBL" id="SHI76776.1"/>
    </source>
</evidence>
<keyword evidence="2 9" id="KW-0378">Hydrolase</keyword>
<evidence type="ECO:0000256" key="6">
    <source>
        <dbReference type="ARBA" id="ARBA00034617"/>
    </source>
</evidence>
<accession>A0A1M6DU42</accession>
<dbReference type="PANTHER" id="PTHR11070">
    <property type="entry name" value="UVRD / RECB / PCRA DNA HELICASE FAMILY MEMBER"/>
    <property type="match status" value="1"/>
</dbReference>
<feature type="binding site" evidence="9">
    <location>
        <begin position="166"/>
        <end position="173"/>
    </location>
    <ligand>
        <name>ATP</name>
        <dbReference type="ChEBI" id="CHEBI:30616"/>
    </ligand>
</feature>
<dbReference type="OrthoDB" id="3196525at2"/>
<evidence type="ECO:0000256" key="10">
    <source>
        <dbReference type="SAM" id="MobiDB-lite"/>
    </source>
</evidence>
<comment type="catalytic activity">
    <reaction evidence="8">
        <text>ATP + H2O = ADP + phosphate + H(+)</text>
        <dbReference type="Rhea" id="RHEA:13065"/>
        <dbReference type="ChEBI" id="CHEBI:15377"/>
        <dbReference type="ChEBI" id="CHEBI:15378"/>
        <dbReference type="ChEBI" id="CHEBI:30616"/>
        <dbReference type="ChEBI" id="CHEBI:43474"/>
        <dbReference type="ChEBI" id="CHEBI:456216"/>
        <dbReference type="EC" id="5.6.2.4"/>
    </reaction>
</comment>
<organism evidence="12 13">
    <name type="scientific">Nocardiopsis flavescens</name>
    <dbReference type="NCBI Taxonomy" id="758803"/>
    <lineage>
        <taxon>Bacteria</taxon>
        <taxon>Bacillati</taxon>
        <taxon>Actinomycetota</taxon>
        <taxon>Actinomycetes</taxon>
        <taxon>Streptosporangiales</taxon>
        <taxon>Nocardiopsidaceae</taxon>
        <taxon>Nocardiopsis</taxon>
    </lineage>
</organism>
<dbReference type="GO" id="GO:0016887">
    <property type="term" value="F:ATP hydrolysis activity"/>
    <property type="evidence" value="ECO:0007669"/>
    <property type="project" value="RHEA"/>
</dbReference>
<protein>
    <recommendedName>
        <fullName evidence="7">DNA 3'-5' helicase</fullName>
        <ecNumber evidence="7">5.6.2.4</ecNumber>
    </recommendedName>
</protein>
<evidence type="ECO:0000256" key="4">
    <source>
        <dbReference type="ARBA" id="ARBA00022840"/>
    </source>
</evidence>
<dbReference type="RefSeq" id="WP_073375521.1">
    <property type="nucleotide sequence ID" value="NZ_FQZK01000002.1"/>
</dbReference>
<comment type="catalytic activity">
    <reaction evidence="6">
        <text>Couples ATP hydrolysis with the unwinding of duplex DNA by translocating in the 3'-5' direction.</text>
        <dbReference type="EC" id="5.6.2.4"/>
    </reaction>
</comment>
<dbReference type="InterPro" id="IPR000212">
    <property type="entry name" value="DNA_helicase_UvrD/REP"/>
</dbReference>
<evidence type="ECO:0000256" key="3">
    <source>
        <dbReference type="ARBA" id="ARBA00022806"/>
    </source>
</evidence>
<dbReference type="GO" id="GO:0005524">
    <property type="term" value="F:ATP binding"/>
    <property type="evidence" value="ECO:0007669"/>
    <property type="project" value="UniProtKB-UniRule"/>
</dbReference>
<dbReference type="AlphaFoldDB" id="A0A1M6DU42"/>
<keyword evidence="3 9" id="KW-0347">Helicase</keyword>
<dbReference type="EMBL" id="FQZK01000002">
    <property type="protein sequence ID" value="SHI76776.1"/>
    <property type="molecule type" value="Genomic_DNA"/>
</dbReference>
<keyword evidence="13" id="KW-1185">Reference proteome</keyword>
<dbReference type="InterPro" id="IPR027417">
    <property type="entry name" value="P-loop_NTPase"/>
</dbReference>
<evidence type="ECO:0000313" key="13">
    <source>
        <dbReference type="Proteomes" id="UP000184452"/>
    </source>
</evidence>
<dbReference type="GO" id="GO:0043138">
    <property type="term" value="F:3'-5' DNA helicase activity"/>
    <property type="evidence" value="ECO:0007669"/>
    <property type="project" value="UniProtKB-EC"/>
</dbReference>
<feature type="region of interest" description="Disordered" evidence="10">
    <location>
        <begin position="64"/>
        <end position="84"/>
    </location>
</feature>
<dbReference type="SUPFAM" id="SSF52540">
    <property type="entry name" value="P-loop containing nucleoside triphosphate hydrolases"/>
    <property type="match status" value="1"/>
</dbReference>
<gene>
    <name evidence="12" type="ORF">SAMN05421803_10218</name>
</gene>
<dbReference type="Gene3D" id="3.40.50.300">
    <property type="entry name" value="P-loop containing nucleotide triphosphate hydrolases"/>
    <property type="match status" value="2"/>
</dbReference>
<dbReference type="GO" id="GO:0000725">
    <property type="term" value="P:recombinational repair"/>
    <property type="evidence" value="ECO:0007669"/>
    <property type="project" value="TreeGrafter"/>
</dbReference>
<feature type="domain" description="UvrD-like helicase ATP-binding" evidence="11">
    <location>
        <begin position="145"/>
        <end position="430"/>
    </location>
</feature>
<evidence type="ECO:0000256" key="2">
    <source>
        <dbReference type="ARBA" id="ARBA00022801"/>
    </source>
</evidence>
<dbReference type="InterPro" id="IPR014017">
    <property type="entry name" value="DNA_helicase_UvrD-like_C"/>
</dbReference>
<name>A0A1M6DU42_9ACTN</name>
<evidence type="ECO:0000259" key="11">
    <source>
        <dbReference type="PROSITE" id="PS51198"/>
    </source>
</evidence>
<feature type="compositionally biased region" description="Acidic residues" evidence="10">
    <location>
        <begin position="72"/>
        <end position="82"/>
    </location>
</feature>
<dbReference type="InterPro" id="IPR014016">
    <property type="entry name" value="UvrD-like_ATP-bd"/>
</dbReference>
<dbReference type="Pfam" id="PF13245">
    <property type="entry name" value="AAA_19"/>
    <property type="match status" value="1"/>
</dbReference>
<keyword evidence="1 9" id="KW-0547">Nucleotide-binding</keyword>
<dbReference type="Proteomes" id="UP000184452">
    <property type="component" value="Unassembled WGS sequence"/>
</dbReference>
<dbReference type="GO" id="GO:0003677">
    <property type="term" value="F:DNA binding"/>
    <property type="evidence" value="ECO:0007669"/>
    <property type="project" value="InterPro"/>
</dbReference>
<sequence length="608" mass="66052">MSALAIAPTFLSDFTRLTPDVQLSTLAVMRAYQAGERPVLETVADAADPRVRIVGIAPDWSGVIVPAPAGGEPDDGPGDDTDPDGRYRLLTVLPREEALRFARRLLPASPEIVPLGPGAPADPLPSGPPELAGALRAPFRQWQVTLHPDQHRITEAHHNGAVQITGGPGTGKTVIALHRAARLAERDAAAHPGDHRESVLLTTYNRALAQSLSDRLDQLLPDPGVRARVRVATIDSLARSVVQANGGIPPRLIGKDDLARRWRAVALADGLPFSGRFLVDEWEQVILAKGLELLPDYIRCERSGRVQHLAPEHRRQVWETVRRYVGAMRVEGLWSYPQLAAEAARVLGRGGPLFRHAVVDEAQDLHPAQWRMVRAAVPEGPDDLFIVGDPHQRVSDNRVSLASLGINVRGRGQRLRVSYRITQEILDWSMPILGRRAALGMDDDADTLAGYRSLLRGTAPVVRGCADRAEELAALGDWVRVWLEAGVDPAEIAVAGRNHWVVRGIAKELAARGVPTAPLEETAVPGAVRVGTLHRLKGQEFRCVALVGVSDHLLPPKAAIESADGDQVALEHAFQQERTLLFTACTRARDALYVSHVGRASRLVTEGR</sequence>
<evidence type="ECO:0000256" key="7">
    <source>
        <dbReference type="ARBA" id="ARBA00034808"/>
    </source>
</evidence>
<evidence type="ECO:0000256" key="5">
    <source>
        <dbReference type="ARBA" id="ARBA00023235"/>
    </source>
</evidence>
<dbReference type="EC" id="5.6.2.4" evidence="7"/>
<dbReference type="PROSITE" id="PS51198">
    <property type="entry name" value="UVRD_HELICASE_ATP_BIND"/>
    <property type="match status" value="1"/>
</dbReference>
<reference evidence="12 13" key="1">
    <citation type="submission" date="2016-11" db="EMBL/GenBank/DDBJ databases">
        <authorList>
            <person name="Jaros S."/>
            <person name="Januszkiewicz K."/>
            <person name="Wedrychowicz H."/>
        </authorList>
    </citation>
    <scope>NUCLEOTIDE SEQUENCE [LARGE SCALE GENOMIC DNA]</scope>
    <source>
        <strain evidence="12 13">CGMCC 4.5723</strain>
    </source>
</reference>
<dbReference type="STRING" id="758803.SAMN05421803_10218"/>